<dbReference type="AlphaFoldDB" id="A0A345EHJ2"/>
<gene>
    <name evidence="1" type="ORF">DU484_18380</name>
</gene>
<organism evidence="1 2">
    <name type="scientific">Haloplanus rubicundus</name>
    <dbReference type="NCBI Taxonomy" id="1547898"/>
    <lineage>
        <taxon>Archaea</taxon>
        <taxon>Methanobacteriati</taxon>
        <taxon>Methanobacteriota</taxon>
        <taxon>Stenosarchaea group</taxon>
        <taxon>Halobacteria</taxon>
        <taxon>Halobacteriales</taxon>
        <taxon>Haloferacaceae</taxon>
        <taxon>Haloplanus</taxon>
    </lineage>
</organism>
<dbReference type="EMBL" id="CP031148">
    <property type="protein sequence ID" value="AXG11664.1"/>
    <property type="molecule type" value="Genomic_DNA"/>
</dbReference>
<protein>
    <submittedName>
        <fullName evidence="1">Uncharacterized protein</fullName>
    </submittedName>
</protein>
<dbReference type="Proteomes" id="UP000252985">
    <property type="component" value="Chromosome"/>
</dbReference>
<sequence length="98" mass="11592">MRTFTIPRTQVYIGEEFLFAEWVGDEHYRAVFELDDERAIFRHVEAIRNEEQQLDSSVFEDVPNGVKWVVRAYGYELYKIDNGNDDDDEAEHVGRDFA</sequence>
<name>A0A345EHJ2_9EURY</name>
<dbReference type="RefSeq" id="WP_114606662.1">
    <property type="nucleotide sequence ID" value="NZ_CP031148.1"/>
</dbReference>
<evidence type="ECO:0000313" key="1">
    <source>
        <dbReference type="EMBL" id="AXG11664.1"/>
    </source>
</evidence>
<proteinExistence type="predicted"/>
<evidence type="ECO:0000313" key="2">
    <source>
        <dbReference type="Proteomes" id="UP000252985"/>
    </source>
</evidence>
<reference evidence="1 2" key="1">
    <citation type="submission" date="2018-07" db="EMBL/GenBank/DDBJ databases">
        <title>Genome sequences of Haloplanus sp. CBA1112.</title>
        <authorList>
            <person name="Kim Y.B."/>
            <person name="Roh S.W."/>
        </authorList>
    </citation>
    <scope>NUCLEOTIDE SEQUENCE [LARGE SCALE GENOMIC DNA]</scope>
    <source>
        <strain evidence="1 2">CBA1112</strain>
    </source>
</reference>
<dbReference type="KEGG" id="haq:DU484_18380"/>
<dbReference type="GeneID" id="37288988"/>
<accession>A0A345EHJ2</accession>